<dbReference type="AlphaFoldDB" id="E7RX32"/>
<sequence length="216" mass="24318">MQVFLLGRKFHLMKYCSECGSPTQILVPEGDNRPRQVCTHCHAVHYVNPRIVVGAVCLWEDRILLCRRAIQPRKGKWTLPAGFMEIGETMSAGALRETREESGARAEVDGPLFAILDVPHAEQVHAFYRARLLSPELDPGEESLDARLFDEKEIPWDEIAFSTVETTLRWFLADRRLGRFSLHEGHIPAPSGRRPTNPSPHQSGNAQTSSDKGKHS</sequence>
<dbReference type="SUPFAM" id="SSF55811">
    <property type="entry name" value="Nudix"/>
    <property type="match status" value="1"/>
</dbReference>
<keyword evidence="6" id="KW-1185">Reference proteome</keyword>
<dbReference type="Gene3D" id="3.90.79.10">
    <property type="entry name" value="Nucleoside Triphosphate Pyrophosphohydrolase"/>
    <property type="match status" value="1"/>
</dbReference>
<dbReference type="InterPro" id="IPR015797">
    <property type="entry name" value="NUDIX_hydrolase-like_dom_sf"/>
</dbReference>
<organism evidence="5 6">
    <name type="scientific">Lautropia mirabilis ATCC 51599</name>
    <dbReference type="NCBI Taxonomy" id="887898"/>
    <lineage>
        <taxon>Bacteria</taxon>
        <taxon>Pseudomonadati</taxon>
        <taxon>Pseudomonadota</taxon>
        <taxon>Betaproteobacteria</taxon>
        <taxon>Burkholderiales</taxon>
        <taxon>Burkholderiaceae</taxon>
        <taxon>Lautropia</taxon>
    </lineage>
</organism>
<evidence type="ECO:0000313" key="6">
    <source>
        <dbReference type="Proteomes" id="UP000011021"/>
    </source>
</evidence>
<accession>E7RX32</accession>
<dbReference type="Gene3D" id="2.20.70.10">
    <property type="match status" value="1"/>
</dbReference>
<dbReference type="Pfam" id="PF14803">
    <property type="entry name" value="Zn_ribbon_Nudix"/>
    <property type="match status" value="1"/>
</dbReference>
<dbReference type="HOGENOM" id="CLU_037162_16_1_4"/>
<reference evidence="5 6" key="1">
    <citation type="submission" date="2010-12" db="EMBL/GenBank/DDBJ databases">
        <authorList>
            <person name="Muzny D."/>
            <person name="Qin X."/>
            <person name="Deng J."/>
            <person name="Jiang H."/>
            <person name="Liu Y."/>
            <person name="Qu J."/>
            <person name="Song X.-Z."/>
            <person name="Zhang L."/>
            <person name="Thornton R."/>
            <person name="Coyle M."/>
            <person name="Francisco L."/>
            <person name="Jackson L."/>
            <person name="Javaid M."/>
            <person name="Korchina V."/>
            <person name="Kovar C."/>
            <person name="Mata R."/>
            <person name="Mathew T."/>
            <person name="Ngo R."/>
            <person name="Nguyen L."/>
            <person name="Nguyen N."/>
            <person name="Okwuonu G."/>
            <person name="Ongeri F."/>
            <person name="Pham C."/>
            <person name="Simmons D."/>
            <person name="Wilczek-Boney K."/>
            <person name="Hale W."/>
            <person name="Jakkamsetti A."/>
            <person name="Pham P."/>
            <person name="Ruth R."/>
            <person name="San Lucas F."/>
            <person name="Warren J."/>
            <person name="Zhang J."/>
            <person name="Zhao Z."/>
            <person name="Zhou C."/>
            <person name="Zhu D."/>
            <person name="Lee S."/>
            <person name="Bess C."/>
            <person name="Blankenburg K."/>
            <person name="Forbes L."/>
            <person name="Fu Q."/>
            <person name="Gubbala S."/>
            <person name="Hirani K."/>
            <person name="Jayaseelan J.C."/>
            <person name="Lara F."/>
            <person name="Munidasa M."/>
            <person name="Palculict T."/>
            <person name="Patil S."/>
            <person name="Pu L.-L."/>
            <person name="Saada N."/>
            <person name="Tang L."/>
            <person name="Weissenberger G."/>
            <person name="Zhu Y."/>
            <person name="Hemphill L."/>
            <person name="Shang Y."/>
            <person name="Youmans B."/>
            <person name="Ayvaz T."/>
            <person name="Ross M."/>
            <person name="Santibanez J."/>
            <person name="Aqrawi P."/>
            <person name="Gross S."/>
            <person name="Joshi V."/>
            <person name="Fowler G."/>
            <person name="Nazareth L."/>
            <person name="Reid J."/>
            <person name="Worley K."/>
            <person name="Petrosino J."/>
            <person name="Highlander S."/>
            <person name="Gibbs R."/>
        </authorList>
    </citation>
    <scope>NUCLEOTIDE SEQUENCE [LARGE SCALE GENOMIC DNA]</scope>
    <source>
        <strain evidence="5 6">ATCC 51599</strain>
    </source>
</reference>
<dbReference type="InterPro" id="IPR020084">
    <property type="entry name" value="NUDIX_hydrolase_CS"/>
</dbReference>
<dbReference type="CDD" id="cd04511">
    <property type="entry name" value="NUDIX_Hydrolase"/>
    <property type="match status" value="1"/>
</dbReference>
<dbReference type="Pfam" id="PF00293">
    <property type="entry name" value="NUDIX"/>
    <property type="match status" value="1"/>
</dbReference>
<evidence type="ECO:0000313" key="5">
    <source>
        <dbReference type="EMBL" id="EFV95023.1"/>
    </source>
</evidence>
<dbReference type="Proteomes" id="UP000011021">
    <property type="component" value="Unassembled WGS sequence"/>
</dbReference>
<dbReference type="EMBL" id="AEQP01000006">
    <property type="protein sequence ID" value="EFV95023.1"/>
    <property type="molecule type" value="Genomic_DNA"/>
</dbReference>
<dbReference type="PROSITE" id="PS00893">
    <property type="entry name" value="NUDIX_BOX"/>
    <property type="match status" value="1"/>
</dbReference>
<proteinExistence type="predicted"/>
<dbReference type="PROSITE" id="PS51462">
    <property type="entry name" value="NUDIX"/>
    <property type="match status" value="1"/>
</dbReference>
<feature type="region of interest" description="Disordered" evidence="3">
    <location>
        <begin position="183"/>
        <end position="216"/>
    </location>
</feature>
<keyword evidence="2 5" id="KW-0378">Hydrolase</keyword>
<evidence type="ECO:0000256" key="1">
    <source>
        <dbReference type="ARBA" id="ARBA00001946"/>
    </source>
</evidence>
<dbReference type="InterPro" id="IPR029401">
    <property type="entry name" value="Nudix_N"/>
</dbReference>
<dbReference type="GO" id="GO:0016787">
    <property type="term" value="F:hydrolase activity"/>
    <property type="evidence" value="ECO:0007669"/>
    <property type="project" value="UniProtKB-KW"/>
</dbReference>
<comment type="caution">
    <text evidence="5">The sequence shown here is derived from an EMBL/GenBank/DDBJ whole genome shotgun (WGS) entry which is preliminary data.</text>
</comment>
<name>E7RX32_9BURK</name>
<dbReference type="InterPro" id="IPR000086">
    <property type="entry name" value="NUDIX_hydrolase_dom"/>
</dbReference>
<dbReference type="PANTHER" id="PTHR43222">
    <property type="entry name" value="NUDIX HYDROLASE 23"/>
    <property type="match status" value="1"/>
</dbReference>
<dbReference type="PANTHER" id="PTHR43222:SF2">
    <property type="entry name" value="NUDIX HYDROLASE 23, CHLOROPLASTIC"/>
    <property type="match status" value="1"/>
</dbReference>
<feature type="domain" description="Nudix hydrolase" evidence="4">
    <location>
        <begin position="48"/>
        <end position="172"/>
    </location>
</feature>
<evidence type="ECO:0000256" key="3">
    <source>
        <dbReference type="SAM" id="MobiDB-lite"/>
    </source>
</evidence>
<comment type="cofactor">
    <cofactor evidence="1">
        <name>Mg(2+)</name>
        <dbReference type="ChEBI" id="CHEBI:18420"/>
    </cofactor>
</comment>
<gene>
    <name evidence="5" type="ORF">HMPREF0551_1245</name>
</gene>
<dbReference type="STRING" id="887898.HMPREF0551_1245"/>
<evidence type="ECO:0000259" key="4">
    <source>
        <dbReference type="PROSITE" id="PS51462"/>
    </source>
</evidence>
<protein>
    <submittedName>
        <fullName evidence="5">Hydrolase, NUDIX family</fullName>
    </submittedName>
</protein>
<feature type="compositionally biased region" description="Polar residues" evidence="3">
    <location>
        <begin position="194"/>
        <end position="210"/>
    </location>
</feature>
<evidence type="ECO:0000256" key="2">
    <source>
        <dbReference type="ARBA" id="ARBA00022801"/>
    </source>
</evidence>
<dbReference type="eggNOG" id="COG1051">
    <property type="taxonomic scope" value="Bacteria"/>
</dbReference>